<evidence type="ECO:0000313" key="3">
    <source>
        <dbReference type="Proteomes" id="UP000009096"/>
    </source>
</evidence>
<dbReference type="EMBL" id="DS022247">
    <property type="protein sequence ID" value="EWG44471.1"/>
    <property type="molecule type" value="Genomic_DNA"/>
</dbReference>
<organism evidence="2 3">
    <name type="scientific">Gibberella moniliformis (strain M3125 / FGSC 7600)</name>
    <name type="common">Maize ear and stalk rot fungus</name>
    <name type="synonym">Fusarium verticillioides</name>
    <dbReference type="NCBI Taxonomy" id="334819"/>
    <lineage>
        <taxon>Eukaryota</taxon>
        <taxon>Fungi</taxon>
        <taxon>Dikarya</taxon>
        <taxon>Ascomycota</taxon>
        <taxon>Pezizomycotina</taxon>
        <taxon>Sordariomycetes</taxon>
        <taxon>Hypocreomycetidae</taxon>
        <taxon>Hypocreales</taxon>
        <taxon>Nectriaceae</taxon>
        <taxon>Fusarium</taxon>
        <taxon>Fusarium fujikuroi species complex</taxon>
    </lineage>
</organism>
<feature type="region of interest" description="Disordered" evidence="1">
    <location>
        <begin position="71"/>
        <end position="130"/>
    </location>
</feature>
<keyword evidence="3" id="KW-1185">Reference proteome</keyword>
<feature type="compositionally biased region" description="Basic and acidic residues" evidence="1">
    <location>
        <begin position="114"/>
        <end position="130"/>
    </location>
</feature>
<dbReference type="VEuPathDB" id="FungiDB:FVEG_15665"/>
<proteinExistence type="predicted"/>
<accession>W7M0J7</accession>
<feature type="compositionally biased region" description="Acidic residues" evidence="1">
    <location>
        <begin position="92"/>
        <end position="113"/>
    </location>
</feature>
<dbReference type="KEGG" id="fvr:FVEG_15665"/>
<protein>
    <submittedName>
        <fullName evidence="2">Uncharacterized protein</fullName>
    </submittedName>
</protein>
<evidence type="ECO:0000256" key="1">
    <source>
        <dbReference type="SAM" id="MobiDB-lite"/>
    </source>
</evidence>
<dbReference type="GeneID" id="30072541"/>
<dbReference type="AlphaFoldDB" id="W7M0J7"/>
<sequence>MLGSSDSQGQMGSLLDALLRNERDTLPPKYAEYARVANVRLNINKMATRPTQHQQKVWTCVVFIAFANLGPRQGCRDEDDYEEQVEGQTVRDEDDYGEQEDEAEENDSDTMEEDIIRTCLVDKERQTQTI</sequence>
<dbReference type="Proteomes" id="UP000009096">
    <property type="component" value="Chromosome 3"/>
</dbReference>
<reference evidence="2 3" key="1">
    <citation type="journal article" date="2010" name="Nature">
        <title>Comparative genomics reveals mobile pathogenicity chromosomes in Fusarium.</title>
        <authorList>
            <person name="Ma L.J."/>
            <person name="van der Does H.C."/>
            <person name="Borkovich K.A."/>
            <person name="Coleman J.J."/>
            <person name="Daboussi M.J."/>
            <person name="Di Pietro A."/>
            <person name="Dufresne M."/>
            <person name="Freitag M."/>
            <person name="Grabherr M."/>
            <person name="Henrissat B."/>
            <person name="Houterman P.M."/>
            <person name="Kang S."/>
            <person name="Shim W.B."/>
            <person name="Woloshuk C."/>
            <person name="Xie X."/>
            <person name="Xu J.R."/>
            <person name="Antoniw J."/>
            <person name="Baker S.E."/>
            <person name="Bluhm B.H."/>
            <person name="Breakspear A."/>
            <person name="Brown D.W."/>
            <person name="Butchko R.A."/>
            <person name="Chapman S."/>
            <person name="Coulson R."/>
            <person name="Coutinho P.M."/>
            <person name="Danchin E.G."/>
            <person name="Diener A."/>
            <person name="Gale L.R."/>
            <person name="Gardiner D.M."/>
            <person name="Goff S."/>
            <person name="Hammond-Kosack K.E."/>
            <person name="Hilburn K."/>
            <person name="Hua-Van A."/>
            <person name="Jonkers W."/>
            <person name="Kazan K."/>
            <person name="Kodira C.D."/>
            <person name="Koehrsen M."/>
            <person name="Kumar L."/>
            <person name="Lee Y.H."/>
            <person name="Li L."/>
            <person name="Manners J.M."/>
            <person name="Miranda-Saavedra D."/>
            <person name="Mukherjee M."/>
            <person name="Park G."/>
            <person name="Park J."/>
            <person name="Park S.Y."/>
            <person name="Proctor R.H."/>
            <person name="Regev A."/>
            <person name="Ruiz-Roldan M.C."/>
            <person name="Sain D."/>
            <person name="Sakthikumar S."/>
            <person name="Sykes S."/>
            <person name="Schwartz D.C."/>
            <person name="Turgeon B.G."/>
            <person name="Wapinski I."/>
            <person name="Yoder O."/>
            <person name="Young S."/>
            <person name="Zeng Q."/>
            <person name="Zhou S."/>
            <person name="Galagan J."/>
            <person name="Cuomo C.A."/>
            <person name="Kistler H.C."/>
            <person name="Rep M."/>
        </authorList>
    </citation>
    <scope>NUCLEOTIDE SEQUENCE [LARGE SCALE GENOMIC DNA]</scope>
    <source>
        <strain evidence="3">M3125 / FGSC 7600</strain>
    </source>
</reference>
<name>W7M0J7_GIBM7</name>
<gene>
    <name evidence="2" type="ORF">FVEG_15665</name>
</gene>
<dbReference type="RefSeq" id="XP_018750662.1">
    <property type="nucleotide sequence ID" value="XM_018904856.1"/>
</dbReference>
<evidence type="ECO:0000313" key="2">
    <source>
        <dbReference type="EMBL" id="EWG44471.1"/>
    </source>
</evidence>